<proteinExistence type="predicted"/>
<dbReference type="PROSITE" id="PS51257">
    <property type="entry name" value="PROKAR_LIPOPROTEIN"/>
    <property type="match status" value="1"/>
</dbReference>
<dbReference type="InterPro" id="IPR050708">
    <property type="entry name" value="T6SS_VgrG/RHS"/>
</dbReference>
<reference evidence="3 4" key="1">
    <citation type="submission" date="2023-09" db="EMBL/GenBank/DDBJ databases">
        <authorList>
            <person name="Rey-Velasco X."/>
        </authorList>
    </citation>
    <scope>NUCLEOTIDE SEQUENCE [LARGE SCALE GENOMIC DNA]</scope>
    <source>
        <strain evidence="3 4">W431</strain>
    </source>
</reference>
<evidence type="ECO:0000313" key="4">
    <source>
        <dbReference type="Proteomes" id="UP001266357"/>
    </source>
</evidence>
<organism evidence="3 4">
    <name type="scientific">Thalassotalea castellviae</name>
    <dbReference type="NCBI Taxonomy" id="3075612"/>
    <lineage>
        <taxon>Bacteria</taxon>
        <taxon>Pseudomonadati</taxon>
        <taxon>Pseudomonadota</taxon>
        <taxon>Gammaproteobacteria</taxon>
        <taxon>Alteromonadales</taxon>
        <taxon>Colwelliaceae</taxon>
        <taxon>Thalassotalea</taxon>
    </lineage>
</organism>
<keyword evidence="2" id="KW-0472">Membrane</keyword>
<keyword evidence="4" id="KW-1185">Reference proteome</keyword>
<evidence type="ECO:0000313" key="3">
    <source>
        <dbReference type="EMBL" id="MDT0605372.1"/>
    </source>
</evidence>
<feature type="coiled-coil region" evidence="1">
    <location>
        <begin position="1434"/>
        <end position="1461"/>
    </location>
</feature>
<keyword evidence="2" id="KW-1133">Transmembrane helix</keyword>
<dbReference type="RefSeq" id="WP_311585105.1">
    <property type="nucleotide sequence ID" value="NZ_JAVRIF010000015.1"/>
</dbReference>
<comment type="caution">
    <text evidence="3">The sequence shown here is derived from an EMBL/GenBank/DDBJ whole genome shotgun (WGS) entry which is preliminary data.</text>
</comment>
<keyword evidence="2" id="KW-0812">Transmembrane</keyword>
<dbReference type="PANTHER" id="PTHR32305">
    <property type="match status" value="1"/>
</dbReference>
<evidence type="ECO:0000256" key="1">
    <source>
        <dbReference type="SAM" id="Coils"/>
    </source>
</evidence>
<name>A0ABU3A729_9GAMM</name>
<protein>
    <submittedName>
        <fullName evidence="3">RHS repeat-associated core domain-containing protein</fullName>
    </submittedName>
</protein>
<dbReference type="PANTHER" id="PTHR32305:SF15">
    <property type="entry name" value="PROTEIN RHSA-RELATED"/>
    <property type="match status" value="1"/>
</dbReference>
<dbReference type="InterPro" id="IPR022385">
    <property type="entry name" value="Rhs_assc_core"/>
</dbReference>
<accession>A0ABU3A729</accession>
<dbReference type="EMBL" id="JAVRIF010000015">
    <property type="protein sequence ID" value="MDT0605372.1"/>
    <property type="molecule type" value="Genomic_DNA"/>
</dbReference>
<keyword evidence="1" id="KW-0175">Coiled coil</keyword>
<gene>
    <name evidence="3" type="ORF">RM573_17350</name>
</gene>
<evidence type="ECO:0000256" key="2">
    <source>
        <dbReference type="SAM" id="Phobius"/>
    </source>
</evidence>
<dbReference type="NCBIfam" id="TIGR03696">
    <property type="entry name" value="Rhs_assc_core"/>
    <property type="match status" value="1"/>
</dbReference>
<feature type="transmembrane region" description="Helical" evidence="2">
    <location>
        <begin position="1550"/>
        <end position="1574"/>
    </location>
</feature>
<dbReference type="Gene3D" id="2.180.10.10">
    <property type="entry name" value="RHS repeat-associated core"/>
    <property type="match status" value="2"/>
</dbReference>
<sequence length="1585" mass="175273">MKISPLEKFIYHCVVIASCILSSNIISAPYDISLPPLGLPAPAYIPNPYPGFEPYLIAEPDPDDPGSNQDEVISELFTIQDRNQVRMLNPSSFMGDSIDPNTGTLNFHHTDVTIPGNFNLPVKLSRHLPTNSSPITPFIHWGLDVPYISGRLGFSWHANRCSQMLPHESNQYVLATHFFGGLTLNDGNGYNGMILEPDASTIPFNLPAGYTRITKDNWAIKCINTDNGEGFEALSPNGTKYTFDVFVSREQAPAKYNGRIRRTMLHGAMASKVEDRFGNTVTYDYSLHIIRTPNGYDSGNRGGRLESITSSDGRTITVNYATADDPYIQSVTANGRTWQYGYVNETIDNRIVKRLETVTRPDNKFWQFTNLYSLASRTPRAGVPKQIFSISLKHPEGATATYEISDVLRFKPGMNVEITAGNSAVESQYIEYLGVNKKTVSGEGFNYTWKYEYGDSTYGSWEKDGSLPKKTHTTTITTPTTIEEYTFFRWAEWQDGKLLKHIIKDKNGSVIQTIDNSWRYGDDNWPANTGMIGSIDLDFGNELAGFTEGKSGQKHFLTSKTVTEHGSTYTTNYPSYNVYGANLVKQESNSFNNKTKYTKQSYLHDTSAWLINLPTTTELGSHLGSLTAVSEIQYYPSNHGSYSNLPQMKKSFGIWQKEYKSYDKGNVTRIEFNAPLTTGSGNRYQKYSDYKRGQPTTITIPARYSSGGISASREIDDNGWVKSITPLDGPSHKTEYKYDIMGNLLSVKLPSNFLGSLYSWRYNGGSTGTQPVRTLQRCTLNSARNACASNTNLTETTTYDGLYRPLSVVTTDNTSNISVHQNSRYNANNQVTFQSFPSDVAGETLGTSFTYDALQRQTRQTISYGGSTTTQYLPNNQIKTTDAKGHVTTTTYLAYGEPSYEQATKIVSPEGVTTDIAVNLFGNTTSITQGGQIETRLYNNAQQLCMTKRNDVGNTYLQRATNGEITWQAQGVSGSNCTNHGATNAQKLIFGYDNRGEQRTIAYGDGTPTRTFSMSKGNNLLSITGDGYSQTYNYNSVNLLEDETLTIAGRTAGGLTLDYDYDNLGHLSSLIYPNETTPVTFSPNAFGQATQAIKGTEIFAELASYHPNGIINTFTYGNGITHQTQLNNRQIPSKIMDKLGGQDKVNLSYSYDNNDNITSITNTRDADIYSLTHLTYDGLDRLKTTSGGSGIGSSNLTYDTLGNIKSYSNNSAFDSHALTYSYTNNRLTGLSGNGSEGYDFTQSNSYDNRGNITHNGKRSFTYNLANQMTSSGTNTYVYDGFNRRLKTTDSKGTSYSFYSQSGKLLYRETDDGGINYIFLGSKLIAKEGYGVKIPENGSIMNSKPFGDTIEAPNDDVGYTGHKFDTDLGLSYMQARYYDPVIGRFYSNDPIGFRDIHSFNRYSYVANNPYKYIDPTGMILECSSNEHCTTTQSLADIEKEEKQRVRLERLELERKYNEYVNTGSIINNSSGYGAAIASQVIVNSDGVWLGKNGKYYSSKWGGNGSTGGRSVATSRANGLKLFGRFSFVTSAGISVYNYNTPNGPSGMKTSLDIGMAALGFVWPIGTAASAAYFMVDISNGGNWTGH</sequence>
<dbReference type="Proteomes" id="UP001266357">
    <property type="component" value="Unassembled WGS sequence"/>
</dbReference>